<gene>
    <name evidence="2" type="ORF">O181_021775</name>
</gene>
<evidence type="ECO:0000313" key="2">
    <source>
        <dbReference type="EMBL" id="MBW0482060.1"/>
    </source>
</evidence>
<dbReference type="AlphaFoldDB" id="A0A9Q3CF80"/>
<sequence length="189" mass="21962">MVVHTSRSISPINRNITPTKIEHNVFTPESNLNSAPLWLQISQFAEQTQKTFAELQDSHDRMEKLTASMNKIFKTLQEGNSQFSKASEETNKKPDQFFEEKHHSKRDKDFMDKDINKLFDVYQNMKLQPQGHVMDNPYHQEDIKPDAIFVNKARSPFQYQYGDNMSSSEKEALKQLPEASLWSKFSGTT</sequence>
<keyword evidence="3" id="KW-1185">Reference proteome</keyword>
<name>A0A9Q3CF80_9BASI</name>
<dbReference type="EMBL" id="AVOT02006637">
    <property type="protein sequence ID" value="MBW0482060.1"/>
    <property type="molecule type" value="Genomic_DNA"/>
</dbReference>
<accession>A0A9Q3CF80</accession>
<dbReference type="Proteomes" id="UP000765509">
    <property type="component" value="Unassembled WGS sequence"/>
</dbReference>
<proteinExistence type="predicted"/>
<comment type="caution">
    <text evidence="2">The sequence shown here is derived from an EMBL/GenBank/DDBJ whole genome shotgun (WGS) entry which is preliminary data.</text>
</comment>
<evidence type="ECO:0000313" key="3">
    <source>
        <dbReference type="Proteomes" id="UP000765509"/>
    </source>
</evidence>
<reference evidence="2" key="1">
    <citation type="submission" date="2021-03" db="EMBL/GenBank/DDBJ databases">
        <title>Draft genome sequence of rust myrtle Austropuccinia psidii MF-1, a brazilian biotype.</title>
        <authorList>
            <person name="Quecine M.C."/>
            <person name="Pachon D.M.R."/>
            <person name="Bonatelli M.L."/>
            <person name="Correr F.H."/>
            <person name="Franceschini L.M."/>
            <person name="Leite T.F."/>
            <person name="Margarido G.R.A."/>
            <person name="Almeida C.A."/>
            <person name="Ferrarezi J.A."/>
            <person name="Labate C.A."/>
        </authorList>
    </citation>
    <scope>NUCLEOTIDE SEQUENCE</scope>
    <source>
        <strain evidence="2">MF-1</strain>
    </source>
</reference>
<organism evidence="2 3">
    <name type="scientific">Austropuccinia psidii MF-1</name>
    <dbReference type="NCBI Taxonomy" id="1389203"/>
    <lineage>
        <taxon>Eukaryota</taxon>
        <taxon>Fungi</taxon>
        <taxon>Dikarya</taxon>
        <taxon>Basidiomycota</taxon>
        <taxon>Pucciniomycotina</taxon>
        <taxon>Pucciniomycetes</taxon>
        <taxon>Pucciniales</taxon>
        <taxon>Sphaerophragmiaceae</taxon>
        <taxon>Austropuccinia</taxon>
    </lineage>
</organism>
<feature type="region of interest" description="Disordered" evidence="1">
    <location>
        <begin position="80"/>
        <end position="106"/>
    </location>
</feature>
<feature type="compositionally biased region" description="Basic and acidic residues" evidence="1">
    <location>
        <begin position="86"/>
        <end position="106"/>
    </location>
</feature>
<evidence type="ECO:0000256" key="1">
    <source>
        <dbReference type="SAM" id="MobiDB-lite"/>
    </source>
</evidence>
<protein>
    <submittedName>
        <fullName evidence="2">Uncharacterized protein</fullName>
    </submittedName>
</protein>